<dbReference type="EMBL" id="JARKIB010000009">
    <property type="protein sequence ID" value="KAJ7776103.1"/>
    <property type="molecule type" value="Genomic_DNA"/>
</dbReference>
<evidence type="ECO:0000313" key="3">
    <source>
        <dbReference type="EMBL" id="KAJ7776103.1"/>
    </source>
</evidence>
<name>A0AAD7K2Z5_9AGAR</name>
<dbReference type="Proteomes" id="UP001215598">
    <property type="component" value="Unassembled WGS sequence"/>
</dbReference>
<organism evidence="3 4">
    <name type="scientific">Mycena metata</name>
    <dbReference type="NCBI Taxonomy" id="1033252"/>
    <lineage>
        <taxon>Eukaryota</taxon>
        <taxon>Fungi</taxon>
        <taxon>Dikarya</taxon>
        <taxon>Basidiomycota</taxon>
        <taxon>Agaricomycotina</taxon>
        <taxon>Agaricomycetes</taxon>
        <taxon>Agaricomycetidae</taxon>
        <taxon>Agaricales</taxon>
        <taxon>Marasmiineae</taxon>
        <taxon>Mycenaceae</taxon>
        <taxon>Mycena</taxon>
    </lineage>
</organism>
<dbReference type="EMBL" id="JARKIB010000264">
    <property type="protein sequence ID" value="KAJ7718530.1"/>
    <property type="molecule type" value="Genomic_DNA"/>
</dbReference>
<feature type="region of interest" description="Disordered" evidence="1">
    <location>
        <begin position="50"/>
        <end position="69"/>
    </location>
</feature>
<dbReference type="AlphaFoldDB" id="A0AAD7K2Z5"/>
<reference evidence="3" key="1">
    <citation type="submission" date="2023-03" db="EMBL/GenBank/DDBJ databases">
        <title>Massive genome expansion in bonnet fungi (Mycena s.s.) driven by repeated elements and novel gene families across ecological guilds.</title>
        <authorList>
            <consortium name="Lawrence Berkeley National Laboratory"/>
            <person name="Harder C.B."/>
            <person name="Miyauchi S."/>
            <person name="Viragh M."/>
            <person name="Kuo A."/>
            <person name="Thoen E."/>
            <person name="Andreopoulos B."/>
            <person name="Lu D."/>
            <person name="Skrede I."/>
            <person name="Drula E."/>
            <person name="Henrissat B."/>
            <person name="Morin E."/>
            <person name="Kohler A."/>
            <person name="Barry K."/>
            <person name="LaButti K."/>
            <person name="Morin E."/>
            <person name="Salamov A."/>
            <person name="Lipzen A."/>
            <person name="Mereny Z."/>
            <person name="Hegedus B."/>
            <person name="Baldrian P."/>
            <person name="Stursova M."/>
            <person name="Weitz H."/>
            <person name="Taylor A."/>
            <person name="Grigoriev I.V."/>
            <person name="Nagy L.G."/>
            <person name="Martin F."/>
            <person name="Kauserud H."/>
        </authorList>
    </citation>
    <scope>NUCLEOTIDE SEQUENCE</scope>
    <source>
        <strain evidence="3">CBHHK182m</strain>
    </source>
</reference>
<gene>
    <name evidence="3" type="ORF">B0H16DRAFT_1712487</name>
    <name evidence="2" type="ORF">B0H16DRAFT_1740001</name>
</gene>
<evidence type="ECO:0000256" key="1">
    <source>
        <dbReference type="SAM" id="MobiDB-lite"/>
    </source>
</evidence>
<proteinExistence type="predicted"/>
<sequence length="281" mass="30180">MTILQQQRGVGGLVPLRVVVPTLPCARFAPLREVFASIIVRTPESLLDKSRVPHPQIPTPHRPTFFPPRRMSTTYMRSFRRLSAVQGEDEGLGCARRRASLEARVYGTRKGERDHGVVRAGTPARFLSSCCRGSSPSLAPYAKGPPSIFAHPQPNCSSINGRIAVNRGANYAVDTCAREYPPGGIKGDQALPRVYKPTTHSSADSSTSSLRLCLCPRSIGLQYRGEGETRGRTGADRVVVVPDIGTATATPFVSPSRLGSADIFASTVVSRATDTVNTVPG</sequence>
<evidence type="ECO:0000313" key="2">
    <source>
        <dbReference type="EMBL" id="KAJ7718530.1"/>
    </source>
</evidence>
<accession>A0AAD7K2Z5</accession>
<evidence type="ECO:0000313" key="4">
    <source>
        <dbReference type="Proteomes" id="UP001215598"/>
    </source>
</evidence>
<keyword evidence="4" id="KW-1185">Reference proteome</keyword>
<protein>
    <submittedName>
        <fullName evidence="3">Uncharacterized protein</fullName>
    </submittedName>
</protein>
<comment type="caution">
    <text evidence="3">The sequence shown here is derived from an EMBL/GenBank/DDBJ whole genome shotgun (WGS) entry which is preliminary data.</text>
</comment>